<keyword evidence="7" id="KW-1185">Reference proteome</keyword>
<keyword evidence="3" id="KW-0472">Membrane</keyword>
<evidence type="ECO:0000256" key="1">
    <source>
        <dbReference type="ARBA" id="ARBA00022729"/>
    </source>
</evidence>
<dbReference type="EMBL" id="JAJJMA010194428">
    <property type="protein sequence ID" value="MCL7038826.1"/>
    <property type="molecule type" value="Genomic_DNA"/>
</dbReference>
<organism evidence="6 7">
    <name type="scientific">Papaver nudicaule</name>
    <name type="common">Iceland poppy</name>
    <dbReference type="NCBI Taxonomy" id="74823"/>
    <lineage>
        <taxon>Eukaryota</taxon>
        <taxon>Viridiplantae</taxon>
        <taxon>Streptophyta</taxon>
        <taxon>Embryophyta</taxon>
        <taxon>Tracheophyta</taxon>
        <taxon>Spermatophyta</taxon>
        <taxon>Magnoliopsida</taxon>
        <taxon>Ranunculales</taxon>
        <taxon>Papaveraceae</taxon>
        <taxon>Papaveroideae</taxon>
        <taxon>Papaver</taxon>
    </lineage>
</organism>
<dbReference type="PANTHER" id="PTHR32099">
    <property type="entry name" value="CYSTEINE-RICH REPEAT SECRETORY PROTEIN"/>
    <property type="match status" value="1"/>
</dbReference>
<keyword evidence="3" id="KW-1133">Transmembrane helix</keyword>
<proteinExistence type="predicted"/>
<dbReference type="InterPro" id="IPR038408">
    <property type="entry name" value="GNK2_sf"/>
</dbReference>
<gene>
    <name evidence="6" type="ORF">MKW94_007004</name>
</gene>
<comment type="caution">
    <text evidence="6">The sequence shown here is derived from an EMBL/GenBank/DDBJ whole genome shotgun (WGS) entry which is preliminary data.</text>
</comment>
<evidence type="ECO:0000259" key="5">
    <source>
        <dbReference type="PROSITE" id="PS51473"/>
    </source>
</evidence>
<dbReference type="Gene3D" id="3.30.430.20">
    <property type="entry name" value="Gnk2 domain, C-X8-C-X2-C motif"/>
    <property type="match status" value="2"/>
</dbReference>
<dbReference type="Pfam" id="PF01657">
    <property type="entry name" value="Stress-antifung"/>
    <property type="match status" value="2"/>
</dbReference>
<feature type="non-terminal residue" evidence="6">
    <location>
        <position position="328"/>
    </location>
</feature>
<name>A0AA41VCQ4_PAPNU</name>
<evidence type="ECO:0000256" key="3">
    <source>
        <dbReference type="SAM" id="Phobius"/>
    </source>
</evidence>
<keyword evidence="1 4" id="KW-0732">Signal</keyword>
<dbReference type="InterPro" id="IPR002902">
    <property type="entry name" value="GNK2"/>
</dbReference>
<dbReference type="FunFam" id="3.30.430.20:FF:000002">
    <property type="entry name" value="Cysteine-rich receptor-like protein kinase 10"/>
    <property type="match status" value="1"/>
</dbReference>
<protein>
    <recommendedName>
        <fullName evidence="5">Gnk2-homologous domain-containing protein</fullName>
    </recommendedName>
</protein>
<reference evidence="6" key="1">
    <citation type="submission" date="2022-03" db="EMBL/GenBank/DDBJ databases">
        <title>A functionally conserved STORR gene fusion in Papaver species that diverged 16.8 million years ago.</title>
        <authorList>
            <person name="Catania T."/>
        </authorList>
    </citation>
    <scope>NUCLEOTIDE SEQUENCE</scope>
    <source>
        <strain evidence="6">S-191538</strain>
    </source>
</reference>
<evidence type="ECO:0000313" key="7">
    <source>
        <dbReference type="Proteomes" id="UP001177140"/>
    </source>
</evidence>
<feature type="signal peptide" evidence="4">
    <location>
        <begin position="1"/>
        <end position="23"/>
    </location>
</feature>
<sequence length="328" mass="36561">MGCFSKQLCIIFFFLMFIISVYHDQIIIAQAQDSNPNNLASTFCLGTNYTANSTYQTNLMSLLSSLSSTFTITNNNTIPQYGYRNITLGANPDTVYGSLHCREDITPDECSGCACNCNSVMFRDGCVLRYSDENYFSIMSAKPGRIMRDGFRSKVTEPQFVDIVTGLLYNLMVEAVSNTSISPCMYATGLESKKKKNLMMFYAMVQCTPDLTPSLCRTCLRSAIRSIPTCCSDRPGARILFPSCTFRYEANLFYGNYMHTTRASTLQGSPPTALQLAPSSTTNSNGKDSSKLLISIAIPLLIAVLLSSSIAVWWFCFHKRKKINNNYF</sequence>
<dbReference type="AlphaFoldDB" id="A0AA41VCQ4"/>
<dbReference type="Proteomes" id="UP001177140">
    <property type="component" value="Unassembled WGS sequence"/>
</dbReference>
<feature type="chain" id="PRO_5041220986" description="Gnk2-homologous domain-containing protein" evidence="4">
    <location>
        <begin position="24"/>
        <end position="328"/>
    </location>
</feature>
<accession>A0AA41VCQ4</accession>
<evidence type="ECO:0000256" key="2">
    <source>
        <dbReference type="ARBA" id="ARBA00022737"/>
    </source>
</evidence>
<dbReference type="PANTHER" id="PTHR32099:SF42">
    <property type="entry name" value="CYSTEINE-RICH RECEPTOR-LIKE PROTEIN KINASE 9-RELATED"/>
    <property type="match status" value="1"/>
</dbReference>
<keyword evidence="2" id="KW-0677">Repeat</keyword>
<evidence type="ECO:0000256" key="4">
    <source>
        <dbReference type="SAM" id="SignalP"/>
    </source>
</evidence>
<feature type="transmembrane region" description="Helical" evidence="3">
    <location>
        <begin position="292"/>
        <end position="316"/>
    </location>
</feature>
<feature type="domain" description="Gnk2-homologous" evidence="5">
    <location>
        <begin position="141"/>
        <end position="253"/>
    </location>
</feature>
<dbReference type="CDD" id="cd23509">
    <property type="entry name" value="Gnk2-like"/>
    <property type="match status" value="2"/>
</dbReference>
<dbReference type="PROSITE" id="PS51473">
    <property type="entry name" value="GNK2"/>
    <property type="match status" value="1"/>
</dbReference>
<keyword evidence="3" id="KW-0812">Transmembrane</keyword>
<evidence type="ECO:0000313" key="6">
    <source>
        <dbReference type="EMBL" id="MCL7038826.1"/>
    </source>
</evidence>